<protein>
    <recommendedName>
        <fullName evidence="3">Heterokaryon incompatibility domain-containing protein</fullName>
    </recommendedName>
</protein>
<proteinExistence type="predicted"/>
<sequence>MDHITQPEGSPYGPIRVSCFCTEAYDGLDFAGYPLRKGWRRTSSGTLELRGRSLASQAAFFQTWLFFGVLNEVLGRSFVEQDFVRDGYVTTAKLPIYTRDWYSRWQTLSDVDRKSAYLTVQRCLVEAKSNCVLLLGDQTSDCSLPREVDLSIRILGESLSHAFYHICESLSIERFTRQRDIRGKWGHNELLVVEMLGRNWCPSDIAFLQHYPPASSNSGMYYASYLERSSSENHERCSRNACTLRQFDSRSYVQKHCTAPPIGCNGHCKSISPPQDIVCSILDRGGIPLLKTCISDSSTDGHEISLDVVEYEEGMRYTAISHVWCDGYGNPESNAILSCQAKFLYRSLPGVRYHGPQPGTSIHEALFWIDTLLVPTGHGKSKSKNFALERMYDTYRNASNVLVVDASLYNKQPAEGLEAAIELLCSKWMRRLWTLQEGVLGAERLYVLFRNGPWHLWKGLLQFHEEQYSNPWLINPVYQFAARLGLFNLVQAKGDRKMSWFYRDMAWRSTSQPTDEGLVFAALSGLSPSALLQVPPIERMKTAVSMPNGWPSRVIFAPGPRFVEEGYRWALKSFLSPSNFTLTGAIVHPNFSTKSGPLGIPVKYSGYLIEKRTVDFDLNEFLLFDAEANKWLRARKPREPLYRHAAEDFGPSEHLISSARPIALLLHEPPWLSRHAFGALISLDHTNLRDYPHGALSGTHEGVFDVFVLDVDSSKKFKLNNAFQEGHVLNEQLWVIR</sequence>
<name>A0ABR2XR36_9PEZI</name>
<dbReference type="PANTHER" id="PTHR39596">
    <property type="match status" value="1"/>
</dbReference>
<dbReference type="Proteomes" id="UP001465668">
    <property type="component" value="Unassembled WGS sequence"/>
</dbReference>
<accession>A0ABR2XR36</accession>
<dbReference type="PANTHER" id="PTHR39596:SF2">
    <property type="entry name" value="HET DOMAIN PROTEIN (AFU_ORTHOLOGUE AFUA_1G17550)-RELATED"/>
    <property type="match status" value="1"/>
</dbReference>
<organism evidence="1 2">
    <name type="scientific">Seiridium cardinale</name>
    <dbReference type="NCBI Taxonomy" id="138064"/>
    <lineage>
        <taxon>Eukaryota</taxon>
        <taxon>Fungi</taxon>
        <taxon>Dikarya</taxon>
        <taxon>Ascomycota</taxon>
        <taxon>Pezizomycotina</taxon>
        <taxon>Sordariomycetes</taxon>
        <taxon>Xylariomycetidae</taxon>
        <taxon>Amphisphaeriales</taxon>
        <taxon>Sporocadaceae</taxon>
        <taxon>Seiridium</taxon>
    </lineage>
</organism>
<evidence type="ECO:0000313" key="1">
    <source>
        <dbReference type="EMBL" id="KAK9776266.1"/>
    </source>
</evidence>
<comment type="caution">
    <text evidence="1">The sequence shown here is derived from an EMBL/GenBank/DDBJ whole genome shotgun (WGS) entry which is preliminary data.</text>
</comment>
<dbReference type="EMBL" id="JARVKM010000029">
    <property type="protein sequence ID" value="KAK9776266.1"/>
    <property type="molecule type" value="Genomic_DNA"/>
</dbReference>
<keyword evidence="2" id="KW-1185">Reference proteome</keyword>
<evidence type="ECO:0008006" key="3">
    <source>
        <dbReference type="Google" id="ProtNLM"/>
    </source>
</evidence>
<gene>
    <name evidence="1" type="ORF">SCAR479_07172</name>
</gene>
<reference evidence="1 2" key="1">
    <citation type="submission" date="2024-02" db="EMBL/GenBank/DDBJ databases">
        <title>First draft genome assembly of two strains of Seiridium cardinale.</title>
        <authorList>
            <person name="Emiliani G."/>
            <person name="Scali E."/>
        </authorList>
    </citation>
    <scope>NUCLEOTIDE SEQUENCE [LARGE SCALE GENOMIC DNA]</scope>
    <source>
        <strain evidence="1 2">BM-138-000479</strain>
    </source>
</reference>
<evidence type="ECO:0000313" key="2">
    <source>
        <dbReference type="Proteomes" id="UP001465668"/>
    </source>
</evidence>